<protein>
    <submittedName>
        <fullName evidence="1">Uncharacterized protein</fullName>
    </submittedName>
</protein>
<proteinExistence type="predicted"/>
<organism evidence="1 2">
    <name type="scientific">Nothoprocta perdicaria</name>
    <name type="common">Chilean tinamou</name>
    <name type="synonym">Crypturus perdicarius</name>
    <dbReference type="NCBI Taxonomy" id="30464"/>
    <lineage>
        <taxon>Eukaryota</taxon>
        <taxon>Metazoa</taxon>
        <taxon>Chordata</taxon>
        <taxon>Craniata</taxon>
        <taxon>Vertebrata</taxon>
        <taxon>Euteleostomi</taxon>
        <taxon>Archelosauria</taxon>
        <taxon>Archosauria</taxon>
        <taxon>Dinosauria</taxon>
        <taxon>Saurischia</taxon>
        <taxon>Theropoda</taxon>
        <taxon>Coelurosauria</taxon>
        <taxon>Aves</taxon>
        <taxon>Palaeognathae</taxon>
        <taxon>Tinamiformes</taxon>
        <taxon>Tinamidae</taxon>
        <taxon>Nothoprocta</taxon>
    </lineage>
</organism>
<dbReference type="GO" id="GO:0000302">
    <property type="term" value="P:response to reactive oxygen species"/>
    <property type="evidence" value="ECO:0007669"/>
    <property type="project" value="InterPro"/>
</dbReference>
<dbReference type="GO" id="GO:0003972">
    <property type="term" value="F:RNA ligase (ATP) activity"/>
    <property type="evidence" value="ECO:0007669"/>
    <property type="project" value="InterPro"/>
</dbReference>
<keyword evidence="2" id="KW-1185">Reference proteome</keyword>
<reference evidence="1" key="2">
    <citation type="submission" date="2025-09" db="UniProtKB">
        <authorList>
            <consortium name="Ensembl"/>
        </authorList>
    </citation>
    <scope>IDENTIFICATION</scope>
</reference>
<dbReference type="AlphaFoldDB" id="A0A8C6ZGR2"/>
<dbReference type="Ensembl" id="ENSNPET00000012311.1">
    <property type="protein sequence ID" value="ENSNPEP00000012008.1"/>
    <property type="gene ID" value="ENSNPEG00000008990.1"/>
</dbReference>
<accession>A0A8C6ZGR2</accession>
<evidence type="ECO:0000313" key="2">
    <source>
        <dbReference type="Proteomes" id="UP000694420"/>
    </source>
</evidence>
<sequence length="47" mass="5450">MSRKGSVQQKVPCLFVTEVKEEPSAKRERQVGAAPRPDHLKYWQLKL</sequence>
<reference evidence="1" key="1">
    <citation type="submission" date="2025-08" db="UniProtKB">
        <authorList>
            <consortium name="Ensembl"/>
        </authorList>
    </citation>
    <scope>IDENTIFICATION</scope>
</reference>
<dbReference type="InterPro" id="IPR041211">
    <property type="entry name" value="RLIG1"/>
</dbReference>
<dbReference type="Proteomes" id="UP000694420">
    <property type="component" value="Unplaced"/>
</dbReference>
<name>A0A8C6ZGR2_NOTPE</name>
<dbReference type="Pfam" id="PF17720">
    <property type="entry name" value="RLIG1"/>
    <property type="match status" value="1"/>
</dbReference>
<evidence type="ECO:0000313" key="1">
    <source>
        <dbReference type="Ensembl" id="ENSNPEP00000012008.1"/>
    </source>
</evidence>